<dbReference type="AlphaFoldDB" id="A0AAV3QUH1"/>
<evidence type="ECO:0000256" key="9">
    <source>
        <dbReference type="ARBA" id="ARBA00023242"/>
    </source>
</evidence>
<dbReference type="GO" id="GO:0007131">
    <property type="term" value="P:reciprocal meiotic recombination"/>
    <property type="evidence" value="ECO:0007669"/>
    <property type="project" value="TreeGrafter"/>
</dbReference>
<accession>A0AAV3QUH1</accession>
<dbReference type="InterPro" id="IPR027417">
    <property type="entry name" value="P-loop_NTPase"/>
</dbReference>
<evidence type="ECO:0000313" key="12">
    <source>
        <dbReference type="EMBL" id="GAA0165717.1"/>
    </source>
</evidence>
<dbReference type="PROSITE" id="PS50162">
    <property type="entry name" value="RECA_2"/>
    <property type="match status" value="1"/>
</dbReference>
<reference evidence="12 13" key="1">
    <citation type="submission" date="2024-01" db="EMBL/GenBank/DDBJ databases">
        <title>The complete chloroplast genome sequence of Lithospermum erythrorhizon: insights into the phylogenetic relationship among Boraginaceae species and the maternal lineages of purple gromwells.</title>
        <authorList>
            <person name="Okada T."/>
            <person name="Watanabe K."/>
        </authorList>
    </citation>
    <scope>NUCLEOTIDE SEQUENCE [LARGE SCALE GENOMIC DNA]</scope>
</reference>
<comment type="similarity">
    <text evidence="2">Belongs to the RecA family. RAD51 subfamily.</text>
</comment>
<evidence type="ECO:0000256" key="10">
    <source>
        <dbReference type="ARBA" id="ARBA00056000"/>
    </source>
</evidence>
<dbReference type="Gene3D" id="3.40.50.300">
    <property type="entry name" value="P-loop containing nucleotide triphosphate hydrolases"/>
    <property type="match status" value="1"/>
</dbReference>
<dbReference type="GO" id="GO:0000724">
    <property type="term" value="P:double-strand break repair via homologous recombination"/>
    <property type="evidence" value="ECO:0007669"/>
    <property type="project" value="TreeGrafter"/>
</dbReference>
<comment type="subcellular location">
    <subcellularLocation>
        <location evidence="1">Nucleus</location>
    </subcellularLocation>
</comment>
<dbReference type="GO" id="GO:0000400">
    <property type="term" value="F:four-way junction DNA binding"/>
    <property type="evidence" value="ECO:0007669"/>
    <property type="project" value="TreeGrafter"/>
</dbReference>
<evidence type="ECO:0000259" key="11">
    <source>
        <dbReference type="PROSITE" id="PS50162"/>
    </source>
</evidence>
<feature type="domain" description="RecA family profile 1" evidence="11">
    <location>
        <begin position="85"/>
        <end position="258"/>
    </location>
</feature>
<keyword evidence="7" id="KW-0233">DNA recombination</keyword>
<dbReference type="InterPro" id="IPR020588">
    <property type="entry name" value="RecA_ATP-bd"/>
</dbReference>
<proteinExistence type="inferred from homology"/>
<keyword evidence="6" id="KW-0238">DNA-binding</keyword>
<keyword evidence="9" id="KW-0539">Nucleus</keyword>
<protein>
    <submittedName>
        <fullName evidence="12">DNA metabolism protein</fullName>
    </submittedName>
</protein>
<dbReference type="GO" id="GO:0033063">
    <property type="term" value="C:Rad51B-Rad51C-Rad51D-XRCC2 complex"/>
    <property type="evidence" value="ECO:0007669"/>
    <property type="project" value="TreeGrafter"/>
</dbReference>
<dbReference type="GO" id="GO:0000723">
    <property type="term" value="P:telomere maintenance"/>
    <property type="evidence" value="ECO:0007669"/>
    <property type="project" value="TreeGrafter"/>
</dbReference>
<dbReference type="GO" id="GO:0042148">
    <property type="term" value="P:DNA strand invasion"/>
    <property type="evidence" value="ECO:0007669"/>
    <property type="project" value="TreeGrafter"/>
</dbReference>
<keyword evidence="3" id="KW-0547">Nucleotide-binding</keyword>
<name>A0AAV3QUH1_LITER</name>
<evidence type="ECO:0000256" key="4">
    <source>
        <dbReference type="ARBA" id="ARBA00022763"/>
    </source>
</evidence>
<dbReference type="PANTHER" id="PTHR46457:SF1">
    <property type="entry name" value="DNA REPAIR PROTEIN RAD51 HOMOLOG 4"/>
    <property type="match status" value="1"/>
</dbReference>
<dbReference type="GO" id="GO:0005657">
    <property type="term" value="C:replication fork"/>
    <property type="evidence" value="ECO:0007669"/>
    <property type="project" value="TreeGrafter"/>
</dbReference>
<dbReference type="InterPro" id="IPR047323">
    <property type="entry name" value="Rad51D_C"/>
</dbReference>
<keyword evidence="4" id="KW-0227">DNA damage</keyword>
<keyword evidence="5" id="KW-0067">ATP-binding</keyword>
<comment type="caution">
    <text evidence="12">The sequence shown here is derived from an EMBL/GenBank/DDBJ whole genome shotgun (WGS) entry which is preliminary data.</text>
</comment>
<dbReference type="InterPro" id="IPR013632">
    <property type="entry name" value="Rad51_C"/>
</dbReference>
<evidence type="ECO:0000256" key="5">
    <source>
        <dbReference type="ARBA" id="ARBA00022840"/>
    </source>
</evidence>
<dbReference type="SUPFAM" id="SSF52540">
    <property type="entry name" value="P-loop containing nucleoside triphosphate hydrolases"/>
    <property type="match status" value="1"/>
</dbReference>
<dbReference type="FunFam" id="3.40.50.300:FF:001665">
    <property type="entry name" value="DNA repair protein RAD51 4"/>
    <property type="match status" value="1"/>
</dbReference>
<gene>
    <name evidence="12" type="ORF">LIER_21044</name>
</gene>
<organism evidence="12 13">
    <name type="scientific">Lithospermum erythrorhizon</name>
    <name type="common">Purple gromwell</name>
    <name type="synonym">Lithospermum officinale var. erythrorhizon</name>
    <dbReference type="NCBI Taxonomy" id="34254"/>
    <lineage>
        <taxon>Eukaryota</taxon>
        <taxon>Viridiplantae</taxon>
        <taxon>Streptophyta</taxon>
        <taxon>Embryophyta</taxon>
        <taxon>Tracheophyta</taxon>
        <taxon>Spermatophyta</taxon>
        <taxon>Magnoliopsida</taxon>
        <taxon>eudicotyledons</taxon>
        <taxon>Gunneridae</taxon>
        <taxon>Pentapetalae</taxon>
        <taxon>asterids</taxon>
        <taxon>lamiids</taxon>
        <taxon>Boraginales</taxon>
        <taxon>Boraginaceae</taxon>
        <taxon>Boraginoideae</taxon>
        <taxon>Lithospermeae</taxon>
        <taxon>Lithospermum</taxon>
    </lineage>
</organism>
<evidence type="ECO:0000256" key="8">
    <source>
        <dbReference type="ARBA" id="ARBA00023204"/>
    </source>
</evidence>
<sequence length="316" mass="35041">MGSLECLEEKYPIIDSEFRQFCASHNILSVEDFLMQDLYALNIVAEQRSNPEKLKLGITQILDVMNNQHQPWLNGQELLENALLNKQSLSVGCDRINALLQGGLRKGRLTELVGPSSSGKTQICFQAASYAATHGIANVMFIDTGNSFSPKRIAQFVNKMSNHVIDQESLRRIMNKIVCHSVYDILSLLDILHQLEINLKHQNDFQVMMLIVDSLSSLITPVLGADGAHGHALLVQVGFMLKKIAYEHNIAVLVTNHMVASEGGSLKPALGERWKSIPHVRLHLSRDSSNNTSWMSILGHPSVATGVAVEFEMMCS</sequence>
<dbReference type="Proteomes" id="UP001454036">
    <property type="component" value="Unassembled WGS sequence"/>
</dbReference>
<dbReference type="GO" id="GO:0003697">
    <property type="term" value="F:single-stranded DNA binding"/>
    <property type="evidence" value="ECO:0007669"/>
    <property type="project" value="TreeGrafter"/>
</dbReference>
<evidence type="ECO:0000256" key="6">
    <source>
        <dbReference type="ARBA" id="ARBA00023125"/>
    </source>
</evidence>
<dbReference type="CDD" id="cd19489">
    <property type="entry name" value="Rad51D"/>
    <property type="match status" value="1"/>
</dbReference>
<dbReference type="InterPro" id="IPR051988">
    <property type="entry name" value="HRR_RAD51_Paralog"/>
</dbReference>
<comment type="function">
    <text evidence="10">Involved in the homologous recombination repair (HRR) pathway of double-stranded DNA breaks arising during DNA replication or induced by DNA-damaging agents.</text>
</comment>
<evidence type="ECO:0000256" key="1">
    <source>
        <dbReference type="ARBA" id="ARBA00004123"/>
    </source>
</evidence>
<dbReference type="Pfam" id="PF08423">
    <property type="entry name" value="Rad51"/>
    <property type="match status" value="1"/>
</dbReference>
<dbReference type="EMBL" id="BAABME010005466">
    <property type="protein sequence ID" value="GAA0165717.1"/>
    <property type="molecule type" value="Genomic_DNA"/>
</dbReference>
<evidence type="ECO:0000256" key="2">
    <source>
        <dbReference type="ARBA" id="ARBA00007095"/>
    </source>
</evidence>
<dbReference type="GO" id="GO:0140664">
    <property type="term" value="F:ATP-dependent DNA damage sensor activity"/>
    <property type="evidence" value="ECO:0007669"/>
    <property type="project" value="InterPro"/>
</dbReference>
<dbReference type="PANTHER" id="PTHR46457">
    <property type="entry name" value="DNA REPAIR PROTEIN RAD51 HOMOLOG 4"/>
    <property type="match status" value="1"/>
</dbReference>
<dbReference type="GO" id="GO:0005815">
    <property type="term" value="C:microtubule organizing center"/>
    <property type="evidence" value="ECO:0007669"/>
    <property type="project" value="TreeGrafter"/>
</dbReference>
<dbReference type="GO" id="GO:0005524">
    <property type="term" value="F:ATP binding"/>
    <property type="evidence" value="ECO:0007669"/>
    <property type="project" value="UniProtKB-KW"/>
</dbReference>
<keyword evidence="8" id="KW-0234">DNA repair</keyword>
<evidence type="ECO:0000256" key="7">
    <source>
        <dbReference type="ARBA" id="ARBA00023172"/>
    </source>
</evidence>
<evidence type="ECO:0000313" key="13">
    <source>
        <dbReference type="Proteomes" id="UP001454036"/>
    </source>
</evidence>
<keyword evidence="13" id="KW-1185">Reference proteome</keyword>
<evidence type="ECO:0000256" key="3">
    <source>
        <dbReference type="ARBA" id="ARBA00022741"/>
    </source>
</evidence>